<feature type="transmembrane region" description="Helical" evidence="2">
    <location>
        <begin position="243"/>
        <end position="266"/>
    </location>
</feature>
<feature type="transmembrane region" description="Helical" evidence="2">
    <location>
        <begin position="77"/>
        <end position="97"/>
    </location>
</feature>
<reference evidence="4 5" key="1">
    <citation type="journal article" date="2012" name="Antonie Van Leeuwenhoek">
        <title>Shewanella litorisediminis sp. nov., a gammaproteobacterium isolated from a tidal flat sediment.</title>
        <authorList>
            <person name="Lee M.H."/>
            <person name="Yoon J.H."/>
        </authorList>
    </citation>
    <scope>NUCLEOTIDE SEQUENCE [LARGE SCALE GENOMIC DNA]</scope>
    <source>
        <strain evidence="4 5">SMK1-12</strain>
    </source>
</reference>
<sequence length="371" mass="40461">MQRNATAPANATSVEPAKPRSMESAIMPESPSVRALLTHWLDGGLLSPGALSQLPSLVEAYEAQHPQHWVKSLCTMMLYLGALSLGAGIIFFFAYNWASLHHVAKFALVESAIVLTLLGLYLCVRQKRENPLSAWLTGALLLLLDLLVGALLALVGQVYQTGADPWQLFAIWATFTLLPALAYRSDLLWSAFWAQANLALWLHFASLGSLWGIVGDVDAVMLAIAIANLGLHWLLEVGQRRRLALLIQPFTNTLALTAGVAGLAWYGAYHTLDNPLGWYHGVLFVVLLALLPLIILVYRRWCPRVTALGIWGFAVIAVSSILLARVLFESSESEGSFLLVGWYVIGCSSGLAIYLKGLLKTEARQEAHHGG</sequence>
<keyword evidence="2" id="KW-0472">Membrane</keyword>
<dbReference type="InterPro" id="IPR018677">
    <property type="entry name" value="DUF2157"/>
</dbReference>
<feature type="transmembrane region" description="Helical" evidence="2">
    <location>
        <begin position="136"/>
        <end position="159"/>
    </location>
</feature>
<evidence type="ECO:0000256" key="2">
    <source>
        <dbReference type="SAM" id="Phobius"/>
    </source>
</evidence>
<dbReference type="RefSeq" id="WP_203326749.1">
    <property type="nucleotide sequence ID" value="NZ_CP069213.1"/>
</dbReference>
<feature type="transmembrane region" description="Helical" evidence="2">
    <location>
        <begin position="305"/>
        <end position="328"/>
    </location>
</feature>
<dbReference type="Pfam" id="PF09925">
    <property type="entry name" value="DUF2157"/>
    <property type="match status" value="1"/>
</dbReference>
<protein>
    <submittedName>
        <fullName evidence="4">DUF2157 domain-containing protein</fullName>
    </submittedName>
</protein>
<feature type="transmembrane region" description="Helical" evidence="2">
    <location>
        <begin position="278"/>
        <end position="298"/>
    </location>
</feature>
<evidence type="ECO:0000313" key="4">
    <source>
        <dbReference type="EMBL" id="QRH03189.1"/>
    </source>
</evidence>
<feature type="compositionally biased region" description="Polar residues" evidence="1">
    <location>
        <begin position="1"/>
        <end position="13"/>
    </location>
</feature>
<evidence type="ECO:0000259" key="3">
    <source>
        <dbReference type="Pfam" id="PF09925"/>
    </source>
</evidence>
<feature type="transmembrane region" description="Helical" evidence="2">
    <location>
        <begin position="340"/>
        <end position="359"/>
    </location>
</feature>
<name>A0ABX7G7D5_9GAMM</name>
<evidence type="ECO:0000313" key="5">
    <source>
        <dbReference type="Proteomes" id="UP000596252"/>
    </source>
</evidence>
<gene>
    <name evidence="4" type="ORF">JQC75_07240</name>
</gene>
<dbReference type="EMBL" id="CP069213">
    <property type="protein sequence ID" value="QRH03189.1"/>
    <property type="molecule type" value="Genomic_DNA"/>
</dbReference>
<feature type="transmembrane region" description="Helical" evidence="2">
    <location>
        <begin position="210"/>
        <end position="231"/>
    </location>
</feature>
<organism evidence="4 5">
    <name type="scientific">Shewanella litorisediminis</name>
    <dbReference type="NCBI Taxonomy" id="1173586"/>
    <lineage>
        <taxon>Bacteria</taxon>
        <taxon>Pseudomonadati</taxon>
        <taxon>Pseudomonadota</taxon>
        <taxon>Gammaproteobacteria</taxon>
        <taxon>Alteromonadales</taxon>
        <taxon>Shewanellaceae</taxon>
        <taxon>Shewanella</taxon>
    </lineage>
</organism>
<feature type="transmembrane region" description="Helical" evidence="2">
    <location>
        <begin position="187"/>
        <end position="204"/>
    </location>
</feature>
<keyword evidence="5" id="KW-1185">Reference proteome</keyword>
<feature type="transmembrane region" description="Helical" evidence="2">
    <location>
        <begin position="103"/>
        <end position="124"/>
    </location>
</feature>
<feature type="transmembrane region" description="Helical" evidence="2">
    <location>
        <begin position="165"/>
        <end position="182"/>
    </location>
</feature>
<proteinExistence type="predicted"/>
<feature type="domain" description="DUF2157" evidence="3">
    <location>
        <begin position="39"/>
        <end position="189"/>
    </location>
</feature>
<dbReference type="Proteomes" id="UP000596252">
    <property type="component" value="Chromosome"/>
</dbReference>
<keyword evidence="2" id="KW-1133">Transmembrane helix</keyword>
<evidence type="ECO:0000256" key="1">
    <source>
        <dbReference type="SAM" id="MobiDB-lite"/>
    </source>
</evidence>
<feature type="region of interest" description="Disordered" evidence="1">
    <location>
        <begin position="1"/>
        <end position="23"/>
    </location>
</feature>
<accession>A0ABX7G7D5</accession>
<keyword evidence="2" id="KW-0812">Transmembrane</keyword>